<evidence type="ECO:0000256" key="3">
    <source>
        <dbReference type="ARBA" id="ARBA00023125"/>
    </source>
</evidence>
<dbReference type="REBASE" id="34432">
    <property type="entry name" value="S2.Tsu2489ORF585P"/>
</dbReference>
<dbReference type="InterPro" id="IPR000055">
    <property type="entry name" value="Restrct_endonuc_typeI_TRD"/>
</dbReference>
<dbReference type="GO" id="GO:0003677">
    <property type="term" value="F:DNA binding"/>
    <property type="evidence" value="ECO:0007669"/>
    <property type="project" value="UniProtKB-KW"/>
</dbReference>
<dbReference type="KEGG" id="tsu:Tresu_0589"/>
<dbReference type="InterPro" id="IPR044946">
    <property type="entry name" value="Restrct_endonuc_typeI_TRD_sf"/>
</dbReference>
<keyword evidence="2" id="KW-0680">Restriction system</keyword>
<dbReference type="SUPFAM" id="SSF116734">
    <property type="entry name" value="DNA methylase specificity domain"/>
    <property type="match status" value="2"/>
</dbReference>
<dbReference type="GeneID" id="302997792"/>
<organism evidence="5 6">
    <name type="scientific">Treponema succinifaciens (strain ATCC 33096 / DSM 2489 / 6091)</name>
    <dbReference type="NCBI Taxonomy" id="869209"/>
    <lineage>
        <taxon>Bacteria</taxon>
        <taxon>Pseudomonadati</taxon>
        <taxon>Spirochaetota</taxon>
        <taxon>Spirochaetia</taxon>
        <taxon>Spirochaetales</taxon>
        <taxon>Treponemataceae</taxon>
        <taxon>Treponema</taxon>
    </lineage>
</organism>
<dbReference type="eggNOG" id="COG0732">
    <property type="taxonomic scope" value="Bacteria"/>
</dbReference>
<keyword evidence="3" id="KW-0238">DNA-binding</keyword>
<dbReference type="Proteomes" id="UP000006852">
    <property type="component" value="Chromosome"/>
</dbReference>
<dbReference type="PANTHER" id="PTHR43140:SF1">
    <property type="entry name" value="TYPE I RESTRICTION ENZYME ECOKI SPECIFICITY SUBUNIT"/>
    <property type="match status" value="1"/>
</dbReference>
<protein>
    <submittedName>
        <fullName evidence="5">Restriction modification system DNA specificity domain protein</fullName>
    </submittedName>
</protein>
<sequence>MTAKDLKNALLQEAVQGKLVPQIASEGNARDLLEEIRKEKLSHGLDFANAKSNPCDITEEEIPFDIPESWCWCRLGELGNFVRGSGIKRDETTNTGLPCVRYGEMYTTYKIKFSKTKSFTSKDVFEKCHKIHTNDILMALTGENKWDIALAATYEGTEEIAMGGDLCKFTPINCNSLFLVYLINSPYGIEYKRNTSTGDIIVHTSTTKLGNLLIPLPPLAEQRRIVAAIEKFMPLIEEYGKKETQLKAINEKIGTLTKKAILQEAVQGKLVPQIAAEGNARDLLEEIRKEKLSHGFANSYGICSEKGKKSKSSDLRSKSQIRVTKKELPEITEDEIPFDIPENWCWCRLGEICKLIDGEKVKEVKLPLLDAKYLRGKKDATIVSEGKVANVNDLLILVDGENSGEVFVNKEKGIMGSTFKQLCICEKLYLPYILKFIEMHKELLRNSKKGAAIPHLNKDIFFGLLLPLPPLSEQKRIVAAIEKMLPLCERLGI</sequence>
<evidence type="ECO:0000313" key="5">
    <source>
        <dbReference type="EMBL" id="AEB13530.1"/>
    </source>
</evidence>
<feature type="domain" description="Type I restriction modification DNA specificity" evidence="4">
    <location>
        <begin position="341"/>
        <end position="483"/>
    </location>
</feature>
<dbReference type="RefSeq" id="WP_013700837.1">
    <property type="nucleotide sequence ID" value="NC_015385.1"/>
</dbReference>
<name>F2NRI8_TRES6</name>
<dbReference type="CDD" id="cd17268">
    <property type="entry name" value="RMtype1_S_Ara36733I_TRD1-CR1_like"/>
    <property type="match status" value="1"/>
</dbReference>
<dbReference type="InterPro" id="IPR051212">
    <property type="entry name" value="Type-I_RE_S_subunit"/>
</dbReference>
<dbReference type="AlphaFoldDB" id="F2NRI8"/>
<evidence type="ECO:0000256" key="2">
    <source>
        <dbReference type="ARBA" id="ARBA00022747"/>
    </source>
</evidence>
<dbReference type="Pfam" id="PF01420">
    <property type="entry name" value="Methylase_S"/>
    <property type="match status" value="2"/>
</dbReference>
<dbReference type="GO" id="GO:0009307">
    <property type="term" value="P:DNA restriction-modification system"/>
    <property type="evidence" value="ECO:0007669"/>
    <property type="project" value="UniProtKB-KW"/>
</dbReference>
<dbReference type="PANTHER" id="PTHR43140">
    <property type="entry name" value="TYPE-1 RESTRICTION ENZYME ECOKI SPECIFICITY PROTEIN"/>
    <property type="match status" value="1"/>
</dbReference>
<dbReference type="Gene3D" id="3.90.220.20">
    <property type="entry name" value="DNA methylase specificity domains"/>
    <property type="match status" value="2"/>
</dbReference>
<dbReference type="HOGENOM" id="CLU_021095_10_4_12"/>
<dbReference type="STRING" id="869209.Tresu_0589"/>
<dbReference type="OrthoDB" id="9811611at2"/>
<comment type="similarity">
    <text evidence="1">Belongs to the type-I restriction system S methylase family.</text>
</comment>
<dbReference type="EMBL" id="CP002631">
    <property type="protein sequence ID" value="AEB13530.1"/>
    <property type="molecule type" value="Genomic_DNA"/>
</dbReference>
<evidence type="ECO:0000259" key="4">
    <source>
        <dbReference type="Pfam" id="PF01420"/>
    </source>
</evidence>
<evidence type="ECO:0000313" key="6">
    <source>
        <dbReference type="Proteomes" id="UP000006852"/>
    </source>
</evidence>
<evidence type="ECO:0000256" key="1">
    <source>
        <dbReference type="ARBA" id="ARBA00010923"/>
    </source>
</evidence>
<feature type="domain" description="Type I restriction modification DNA specificity" evidence="4">
    <location>
        <begin position="67"/>
        <end position="238"/>
    </location>
</feature>
<reference evidence="6" key="2">
    <citation type="submission" date="2011-04" db="EMBL/GenBank/DDBJ databases">
        <title>The complete genome of chromosome of Treponema succinifaciens DSM 2489.</title>
        <authorList>
            <person name="Lucas S."/>
            <person name="Copeland A."/>
            <person name="Lapidus A."/>
            <person name="Bruce D."/>
            <person name="Goodwin L."/>
            <person name="Pitluck S."/>
            <person name="Peters L."/>
            <person name="Kyrpides N."/>
            <person name="Mavromatis K."/>
            <person name="Ivanova N."/>
            <person name="Ovchinnikova G."/>
            <person name="Teshima H."/>
            <person name="Detter J.C."/>
            <person name="Tapia R."/>
            <person name="Han C."/>
            <person name="Land M."/>
            <person name="Hauser L."/>
            <person name="Markowitz V."/>
            <person name="Cheng J.-F."/>
            <person name="Hugenholtz P."/>
            <person name="Woyke T."/>
            <person name="Wu D."/>
            <person name="Gronow S."/>
            <person name="Wellnitz S."/>
            <person name="Brambilla E."/>
            <person name="Klenk H.-P."/>
            <person name="Eisen J.A."/>
        </authorList>
    </citation>
    <scope>NUCLEOTIDE SEQUENCE [LARGE SCALE GENOMIC DNA]</scope>
    <source>
        <strain evidence="6">ATCC 33096 / DSM 2489 / 6091</strain>
    </source>
</reference>
<reference evidence="5 6" key="1">
    <citation type="journal article" date="2011" name="Stand. Genomic Sci.">
        <title>Complete genome sequence of Treponema succinifaciens type strain (6091).</title>
        <authorList>
            <person name="Han C."/>
            <person name="Gronow S."/>
            <person name="Teshima H."/>
            <person name="Lapidus A."/>
            <person name="Nolan M."/>
            <person name="Lucas S."/>
            <person name="Hammon N."/>
            <person name="Deshpande S."/>
            <person name="Cheng J.F."/>
            <person name="Zeytun A."/>
            <person name="Tapia R."/>
            <person name="Goodwin L."/>
            <person name="Pitluck S."/>
            <person name="Liolios K."/>
            <person name="Pagani I."/>
            <person name="Ivanova N."/>
            <person name="Mavromatis K."/>
            <person name="Mikhailova N."/>
            <person name="Huntemann M."/>
            <person name="Pati A."/>
            <person name="Chen A."/>
            <person name="Palaniappan K."/>
            <person name="Land M."/>
            <person name="Hauser L."/>
            <person name="Brambilla E.M."/>
            <person name="Rohde M."/>
            <person name="Goker M."/>
            <person name="Woyke T."/>
            <person name="Bristow J."/>
            <person name="Eisen J.A."/>
            <person name="Markowitz V."/>
            <person name="Hugenholtz P."/>
            <person name="Kyrpides N.C."/>
            <person name="Klenk H.P."/>
            <person name="Detter J.C."/>
        </authorList>
    </citation>
    <scope>NUCLEOTIDE SEQUENCE [LARGE SCALE GENOMIC DNA]</scope>
    <source>
        <strain evidence="6">ATCC 33096 / DSM 2489 / 6091</strain>
    </source>
</reference>
<gene>
    <name evidence="5" type="ordered locus">Tresu_0589</name>
</gene>
<accession>F2NRI8</accession>
<proteinExistence type="inferred from homology"/>
<keyword evidence="6" id="KW-1185">Reference proteome</keyword>